<protein>
    <recommendedName>
        <fullName evidence="2">LiaF transmembrane domain-containing protein</fullName>
    </recommendedName>
</protein>
<dbReference type="OrthoDB" id="129627at2"/>
<name>A0A1G9R610_9SPHI</name>
<feature type="domain" description="LiaF transmembrane" evidence="2">
    <location>
        <begin position="15"/>
        <end position="106"/>
    </location>
</feature>
<feature type="transmembrane region" description="Helical" evidence="1">
    <location>
        <begin position="35"/>
        <end position="55"/>
    </location>
</feature>
<feature type="transmembrane region" description="Helical" evidence="1">
    <location>
        <begin position="86"/>
        <end position="102"/>
    </location>
</feature>
<dbReference type="AlphaFoldDB" id="A0A1G9R610"/>
<proteinExistence type="predicted"/>
<evidence type="ECO:0000313" key="3">
    <source>
        <dbReference type="EMBL" id="SDM18684.1"/>
    </source>
</evidence>
<keyword evidence="1" id="KW-0812">Transmembrane</keyword>
<evidence type="ECO:0000256" key="1">
    <source>
        <dbReference type="SAM" id="Phobius"/>
    </source>
</evidence>
<feature type="transmembrane region" description="Helical" evidence="1">
    <location>
        <begin position="12"/>
        <end position="29"/>
    </location>
</feature>
<reference evidence="4" key="1">
    <citation type="submission" date="2016-10" db="EMBL/GenBank/DDBJ databases">
        <authorList>
            <person name="Varghese N."/>
            <person name="Submissions S."/>
        </authorList>
    </citation>
    <scope>NUCLEOTIDE SEQUENCE [LARGE SCALE GENOMIC DNA]</scope>
    <source>
        <strain evidence="4">DSM 19110</strain>
    </source>
</reference>
<dbReference type="Proteomes" id="UP000183200">
    <property type="component" value="Unassembled WGS sequence"/>
</dbReference>
<evidence type="ECO:0000259" key="2">
    <source>
        <dbReference type="Pfam" id="PF22570"/>
    </source>
</evidence>
<evidence type="ECO:0000313" key="4">
    <source>
        <dbReference type="Proteomes" id="UP000183200"/>
    </source>
</evidence>
<sequence length="266" mass="29544">MEKWKDCNKNNSVWSGLILLLIGLVFFLRNMDIYIPHWVLSWHTLLIVIGLLVGYKRGFNGGGWLIMVLVGSFFTLKDILDFDFSRHFFAIAFIGVGLFLILKPKGKGFNREKWEKKGAYFNKDFTFTETEDVSSGTAEAKEEKKEKKGKWVDENDIIDSVTVFGGTDQTVYSKNFKGGDLVAVFGGCNVNLTQADFEGVIVLEVVAIFGGIKIILPPGWIVKSEVTAIFGGSEDKRGPVIIAGNEGKIVKITGVVLFGGIEIRNF</sequence>
<dbReference type="Pfam" id="PF22570">
    <property type="entry name" value="LiaF-TM"/>
    <property type="match status" value="1"/>
</dbReference>
<feature type="transmembrane region" description="Helical" evidence="1">
    <location>
        <begin position="62"/>
        <end position="80"/>
    </location>
</feature>
<dbReference type="RefSeq" id="WP_074605807.1">
    <property type="nucleotide sequence ID" value="NZ_FNGY01000003.1"/>
</dbReference>
<gene>
    <name evidence="3" type="ORF">SAMN05421820_103137</name>
</gene>
<dbReference type="InterPro" id="IPR054331">
    <property type="entry name" value="LiaF_TM"/>
</dbReference>
<organism evidence="3 4">
    <name type="scientific">Pedobacter steynii</name>
    <dbReference type="NCBI Taxonomy" id="430522"/>
    <lineage>
        <taxon>Bacteria</taxon>
        <taxon>Pseudomonadati</taxon>
        <taxon>Bacteroidota</taxon>
        <taxon>Sphingobacteriia</taxon>
        <taxon>Sphingobacteriales</taxon>
        <taxon>Sphingobacteriaceae</taxon>
        <taxon>Pedobacter</taxon>
    </lineage>
</organism>
<accession>A0A1G9R610</accession>
<keyword evidence="1" id="KW-1133">Transmembrane helix</keyword>
<keyword evidence="4" id="KW-1185">Reference proteome</keyword>
<keyword evidence="1" id="KW-0472">Membrane</keyword>
<dbReference type="EMBL" id="FNGY01000003">
    <property type="protein sequence ID" value="SDM18684.1"/>
    <property type="molecule type" value="Genomic_DNA"/>
</dbReference>
<dbReference type="PANTHER" id="PTHR40763:SF5">
    <property type="entry name" value="MEMBRANE PROTEIN"/>
    <property type="match status" value="1"/>
</dbReference>
<dbReference type="PANTHER" id="PTHR40763">
    <property type="entry name" value="MEMBRANE PROTEIN-RELATED"/>
    <property type="match status" value="1"/>
</dbReference>